<feature type="coiled-coil region" evidence="1">
    <location>
        <begin position="189"/>
        <end position="303"/>
    </location>
</feature>
<feature type="coiled-coil region" evidence="1">
    <location>
        <begin position="133"/>
        <end position="160"/>
    </location>
</feature>
<dbReference type="Proteomes" id="UP000692954">
    <property type="component" value="Unassembled WGS sequence"/>
</dbReference>
<reference evidence="2" key="1">
    <citation type="submission" date="2021-01" db="EMBL/GenBank/DDBJ databases">
        <authorList>
            <consortium name="Genoscope - CEA"/>
            <person name="William W."/>
        </authorList>
    </citation>
    <scope>NUCLEOTIDE SEQUENCE</scope>
</reference>
<dbReference type="AlphaFoldDB" id="A0A8S1PHJ2"/>
<accession>A0A8S1PHJ2</accession>
<feature type="coiled-coil region" evidence="1">
    <location>
        <begin position="39"/>
        <end position="87"/>
    </location>
</feature>
<organism evidence="2 3">
    <name type="scientific">Paramecium sonneborni</name>
    <dbReference type="NCBI Taxonomy" id="65129"/>
    <lineage>
        <taxon>Eukaryota</taxon>
        <taxon>Sar</taxon>
        <taxon>Alveolata</taxon>
        <taxon>Ciliophora</taxon>
        <taxon>Intramacronucleata</taxon>
        <taxon>Oligohymenophorea</taxon>
        <taxon>Peniculida</taxon>
        <taxon>Parameciidae</taxon>
        <taxon>Paramecium</taxon>
    </lineage>
</organism>
<evidence type="ECO:0000256" key="1">
    <source>
        <dbReference type="SAM" id="Coils"/>
    </source>
</evidence>
<sequence>MKNQVIPLKKKFNLTLNTSKGTRASFQEPCTSKSPFRCNTDQIIKCNQLEQELHRANQQRKLLELQLDDLNNQYMRKSAVLHDCERENLLLKQEIQAMSQWQEIQKLQYNQKQKNKSLEHHKFKFFEKNSEYENILGAQIKKQQEQNESMKQQLLEIKLQYKIIQDSYQEIKEERHSIYQKLVESQMQGVQKDEKIKSLEKEYNVLQNQIQQQTEKNKNIQEQIKQYNNIQEKKQKWKLRYKNFKNEIEYQQIKSRKSSDSQDLQVVQKPDLIEELNDMKDKFQQLELENQYLREQNIEMQTQLQLNTDKLLKQQLQNSLSKEQSQAFSFQQYNQEYYSKQEEHE</sequence>
<comment type="caution">
    <text evidence="2">The sequence shown here is derived from an EMBL/GenBank/DDBJ whole genome shotgun (WGS) entry which is preliminary data.</text>
</comment>
<keyword evidence="1" id="KW-0175">Coiled coil</keyword>
<keyword evidence="3" id="KW-1185">Reference proteome</keyword>
<protein>
    <submittedName>
        <fullName evidence="2">Uncharacterized protein</fullName>
    </submittedName>
</protein>
<dbReference type="OrthoDB" id="310031at2759"/>
<name>A0A8S1PHJ2_9CILI</name>
<gene>
    <name evidence="2" type="ORF">PSON_ATCC_30995.1.T0780167</name>
</gene>
<evidence type="ECO:0000313" key="2">
    <source>
        <dbReference type="EMBL" id="CAD8102722.1"/>
    </source>
</evidence>
<dbReference type="EMBL" id="CAJJDN010000078">
    <property type="protein sequence ID" value="CAD8102722.1"/>
    <property type="molecule type" value="Genomic_DNA"/>
</dbReference>
<proteinExistence type="predicted"/>
<evidence type="ECO:0000313" key="3">
    <source>
        <dbReference type="Proteomes" id="UP000692954"/>
    </source>
</evidence>